<accession>A0A4R3N569</accession>
<comment type="caution">
    <text evidence="4">The sequence shown here is derived from an EMBL/GenBank/DDBJ whole genome shotgun (WGS) entry which is preliminary data.</text>
</comment>
<dbReference type="RefSeq" id="WP_207896136.1">
    <property type="nucleotide sequence ID" value="NZ_SMAO01000003.1"/>
</dbReference>
<dbReference type="InterPro" id="IPR007527">
    <property type="entry name" value="Znf_SWIM"/>
</dbReference>
<dbReference type="GO" id="GO:0008270">
    <property type="term" value="F:zinc ion binding"/>
    <property type="evidence" value="ECO:0007669"/>
    <property type="project" value="UniProtKB-KW"/>
</dbReference>
<dbReference type="PROSITE" id="PS50966">
    <property type="entry name" value="ZF_SWIM"/>
    <property type="match status" value="1"/>
</dbReference>
<feature type="compositionally biased region" description="Basic and acidic residues" evidence="2">
    <location>
        <begin position="112"/>
        <end position="121"/>
    </location>
</feature>
<evidence type="ECO:0000313" key="5">
    <source>
        <dbReference type="Proteomes" id="UP000295717"/>
    </source>
</evidence>
<dbReference type="AlphaFoldDB" id="A0A4R3N569"/>
<evidence type="ECO:0000313" key="4">
    <source>
        <dbReference type="EMBL" id="TCT21909.1"/>
    </source>
</evidence>
<feature type="compositionally biased region" description="Low complexity" evidence="2">
    <location>
        <begin position="122"/>
        <end position="134"/>
    </location>
</feature>
<evidence type="ECO:0000256" key="2">
    <source>
        <dbReference type="SAM" id="MobiDB-lite"/>
    </source>
</evidence>
<organism evidence="4 5">
    <name type="scientific">Thiobaca trueperi</name>
    <dbReference type="NCBI Taxonomy" id="127458"/>
    <lineage>
        <taxon>Bacteria</taxon>
        <taxon>Pseudomonadati</taxon>
        <taxon>Pseudomonadota</taxon>
        <taxon>Gammaproteobacteria</taxon>
        <taxon>Chromatiales</taxon>
        <taxon>Chromatiaceae</taxon>
        <taxon>Thiobaca</taxon>
    </lineage>
</organism>
<proteinExistence type="predicted"/>
<evidence type="ECO:0000259" key="3">
    <source>
        <dbReference type="PROSITE" id="PS50966"/>
    </source>
</evidence>
<feature type="region of interest" description="Disordered" evidence="2">
    <location>
        <begin position="112"/>
        <end position="134"/>
    </location>
</feature>
<evidence type="ECO:0000256" key="1">
    <source>
        <dbReference type="PROSITE-ProRule" id="PRU00325"/>
    </source>
</evidence>
<keyword evidence="1" id="KW-0862">Zinc</keyword>
<dbReference type="Proteomes" id="UP000295717">
    <property type="component" value="Unassembled WGS sequence"/>
</dbReference>
<sequence>MPLNLSADELLQLAPDASSVKSARGLVIPAKWPRLEYDETAIWGECQGSGSKPYQTQIDLSGPAFRCTCPSRKFPCKHGLALGLLHLQHADKFTQAEPPGWVSEWLTSRTQRAERQERKQSADVSAAPADPQAAARRETIRLQRMQDGLAELETWLADRLRQGLAQLPGQPEIWDAMAARMIDAQLPGLAYRLRRAGGLVGRGEHWHGRLLAELGRMQLMIDGARRLDTLPDAEQTDLRAALGLSQDRDAVLGSGERVSDDWLVLGVFVAEEERLLLRRAWLQGRASGRQALLLDYSHGSARFEPGLVTGDTLTATLAFYPGSAPLRALCVDPPQRQPDRLPVGPTALADMLSRLAGQIAANPWQSPRGLLIAGVPQPTDGAGWMLRLDDDCALRLQLNEDGAWPLVAIAGGSPLTLFGEWDGEHLRPLSAWAPGLVWTDARSPA</sequence>
<feature type="domain" description="SWIM-type" evidence="3">
    <location>
        <begin position="54"/>
        <end position="87"/>
    </location>
</feature>
<gene>
    <name evidence="4" type="ORF">EDC35_1037</name>
</gene>
<protein>
    <submittedName>
        <fullName evidence="4">SWIM zinc finger protein</fullName>
    </submittedName>
</protein>
<keyword evidence="1" id="KW-0479">Metal-binding</keyword>
<dbReference type="EMBL" id="SMAO01000003">
    <property type="protein sequence ID" value="TCT21909.1"/>
    <property type="molecule type" value="Genomic_DNA"/>
</dbReference>
<keyword evidence="5" id="KW-1185">Reference proteome</keyword>
<reference evidence="4 5" key="1">
    <citation type="submission" date="2019-03" db="EMBL/GenBank/DDBJ databases">
        <title>Genomic Encyclopedia of Type Strains, Phase IV (KMG-IV): sequencing the most valuable type-strain genomes for metagenomic binning, comparative biology and taxonomic classification.</title>
        <authorList>
            <person name="Goeker M."/>
        </authorList>
    </citation>
    <scope>NUCLEOTIDE SEQUENCE [LARGE SCALE GENOMIC DNA]</scope>
    <source>
        <strain evidence="4 5">DSM 13587</strain>
    </source>
</reference>
<dbReference type="Pfam" id="PF04434">
    <property type="entry name" value="SWIM"/>
    <property type="match status" value="1"/>
</dbReference>
<keyword evidence="1" id="KW-0863">Zinc-finger</keyword>
<name>A0A4R3N569_9GAMM</name>